<reference evidence="1" key="1">
    <citation type="submission" date="2021-01" db="EMBL/GenBank/DDBJ databases">
        <authorList>
            <consortium name="Genoscope - CEA"/>
            <person name="William W."/>
        </authorList>
    </citation>
    <scope>NUCLEOTIDE SEQUENCE</scope>
</reference>
<gene>
    <name evidence="1" type="ORF">DARMORV10_C02P61320.1</name>
</gene>
<evidence type="ECO:0000313" key="1">
    <source>
        <dbReference type="EMBL" id="CAF1921330.1"/>
    </source>
</evidence>
<dbReference type="Pfam" id="PF04776">
    <property type="entry name" value="protein_MS5"/>
    <property type="match status" value="1"/>
</dbReference>
<dbReference type="AlphaFoldDB" id="A0A816KQK6"/>
<dbReference type="PANTHER" id="PTHR31260">
    <property type="entry name" value="CYSTATIN/MONELLIN SUPERFAMILY PROTEIN"/>
    <property type="match status" value="1"/>
</dbReference>
<dbReference type="NCBIfam" id="TIGR01572">
    <property type="entry name" value="A_thl_para_3677"/>
    <property type="match status" value="1"/>
</dbReference>
<name>A0A816KQK6_BRANA</name>
<dbReference type="InterPro" id="IPR006462">
    <property type="entry name" value="MS5"/>
</dbReference>
<accession>A0A816KQK6</accession>
<protein>
    <submittedName>
        <fullName evidence="1">(rape) hypothetical protein</fullName>
    </submittedName>
</protein>
<organism evidence="1">
    <name type="scientific">Brassica napus</name>
    <name type="common">Rape</name>
    <dbReference type="NCBI Taxonomy" id="3708"/>
    <lineage>
        <taxon>Eukaryota</taxon>
        <taxon>Viridiplantae</taxon>
        <taxon>Streptophyta</taxon>
        <taxon>Embryophyta</taxon>
        <taxon>Tracheophyta</taxon>
        <taxon>Spermatophyta</taxon>
        <taxon>Magnoliopsida</taxon>
        <taxon>eudicotyledons</taxon>
        <taxon>Gunneridae</taxon>
        <taxon>Pentapetalae</taxon>
        <taxon>rosids</taxon>
        <taxon>malvids</taxon>
        <taxon>Brassicales</taxon>
        <taxon>Brassicaceae</taxon>
        <taxon>Brassiceae</taxon>
        <taxon>Brassica</taxon>
    </lineage>
</organism>
<proteinExistence type="predicted"/>
<dbReference type="PANTHER" id="PTHR31260:SF35">
    <property type="entry name" value="MALECTIN-LIKE DOMAIN-CONTAINING PROTEIN"/>
    <property type="match status" value="1"/>
</dbReference>
<dbReference type="Proteomes" id="UP001295469">
    <property type="component" value="Chromosome C02"/>
</dbReference>
<dbReference type="EMBL" id="HG994366">
    <property type="protein sequence ID" value="CAF1921330.1"/>
    <property type="molecule type" value="Genomic_DNA"/>
</dbReference>
<sequence>MFSGIPVQDSQQFIIGQMNYWDQGFDIEHITAPQNTCGLMPYDCENERIRYPNRVLVNLYAKLGLHRYNLSEGTNLEFHHLKKFNTTTTSLVTFLVGVSEQIYGRLNLMVFIARPQANSPSPLRKEAVWPQLGITNDAYYDKGFPFWPTDFDDTERFYLLKDPELQGNDWIRLYLELALCSNDRNIPERHVSQLQIVRVAVETIEYVVVSNVNFYITFKGLHVAQVGEDGEHVERTVIVRRFVDLSTGYFTLKGGFGFSLRLHPTTRPCPAIPIADYWKS</sequence>